<evidence type="ECO:0000256" key="1">
    <source>
        <dbReference type="SAM" id="MobiDB-lite"/>
    </source>
</evidence>
<feature type="compositionally biased region" description="Basic residues" evidence="1">
    <location>
        <begin position="28"/>
        <end position="38"/>
    </location>
</feature>
<name>A0A218WVP3_PUNGR</name>
<accession>A0A218WVP3</accession>
<sequence length="69" mass="7731">MFINLGESSERSPQTSKNVPEASENGKAAKRPFSKGRKKSDGGPSRNTMRKLVISKDEGEEVKRRKRLL</sequence>
<feature type="compositionally biased region" description="Basic and acidic residues" evidence="1">
    <location>
        <begin position="54"/>
        <end position="63"/>
    </location>
</feature>
<evidence type="ECO:0000313" key="3">
    <source>
        <dbReference type="Proteomes" id="UP000197138"/>
    </source>
</evidence>
<organism evidence="2 3">
    <name type="scientific">Punica granatum</name>
    <name type="common">Pomegranate</name>
    <dbReference type="NCBI Taxonomy" id="22663"/>
    <lineage>
        <taxon>Eukaryota</taxon>
        <taxon>Viridiplantae</taxon>
        <taxon>Streptophyta</taxon>
        <taxon>Embryophyta</taxon>
        <taxon>Tracheophyta</taxon>
        <taxon>Spermatophyta</taxon>
        <taxon>Magnoliopsida</taxon>
        <taxon>eudicotyledons</taxon>
        <taxon>Gunneridae</taxon>
        <taxon>Pentapetalae</taxon>
        <taxon>rosids</taxon>
        <taxon>malvids</taxon>
        <taxon>Myrtales</taxon>
        <taxon>Lythraceae</taxon>
        <taxon>Punica</taxon>
    </lineage>
</organism>
<feature type="region of interest" description="Disordered" evidence="1">
    <location>
        <begin position="1"/>
        <end position="69"/>
    </location>
</feature>
<proteinExistence type="predicted"/>
<evidence type="ECO:0000313" key="2">
    <source>
        <dbReference type="EMBL" id="OWM76676.1"/>
    </source>
</evidence>
<gene>
    <name evidence="2" type="ORF">CDL15_Pgr009241</name>
</gene>
<dbReference type="AlphaFoldDB" id="A0A218WVP3"/>
<reference evidence="3" key="1">
    <citation type="journal article" date="2017" name="Plant J.">
        <title>The pomegranate (Punica granatum L.) genome and the genomics of punicalagin biosynthesis.</title>
        <authorList>
            <person name="Qin G."/>
            <person name="Xu C."/>
            <person name="Ming R."/>
            <person name="Tang H."/>
            <person name="Guyot R."/>
            <person name="Kramer E.M."/>
            <person name="Hu Y."/>
            <person name="Yi X."/>
            <person name="Qi Y."/>
            <person name="Xu X."/>
            <person name="Gao Z."/>
            <person name="Pan H."/>
            <person name="Jian J."/>
            <person name="Tian Y."/>
            <person name="Yue Z."/>
            <person name="Xu Y."/>
        </authorList>
    </citation>
    <scope>NUCLEOTIDE SEQUENCE [LARGE SCALE GENOMIC DNA]</scope>
    <source>
        <strain evidence="3">cv. Dabenzi</strain>
    </source>
</reference>
<comment type="caution">
    <text evidence="2">The sequence shown here is derived from an EMBL/GenBank/DDBJ whole genome shotgun (WGS) entry which is preliminary data.</text>
</comment>
<protein>
    <submittedName>
        <fullName evidence="2">Uncharacterized protein</fullName>
    </submittedName>
</protein>
<dbReference type="EMBL" id="MTKT01003159">
    <property type="protein sequence ID" value="OWM76676.1"/>
    <property type="molecule type" value="Genomic_DNA"/>
</dbReference>
<dbReference type="Proteomes" id="UP000197138">
    <property type="component" value="Unassembled WGS sequence"/>
</dbReference>